<evidence type="ECO:0000256" key="4">
    <source>
        <dbReference type="ARBA" id="ARBA00022536"/>
    </source>
</evidence>
<feature type="domain" description="EGF-like" evidence="19">
    <location>
        <begin position="365"/>
        <end position="407"/>
    </location>
</feature>
<dbReference type="Pfam" id="PF00008">
    <property type="entry name" value="EGF"/>
    <property type="match status" value="8"/>
</dbReference>
<dbReference type="Proteomes" id="UP001046870">
    <property type="component" value="Chromosome 22"/>
</dbReference>
<feature type="disulfide bond" evidence="15">
    <location>
        <begin position="1123"/>
        <end position="1132"/>
    </location>
</feature>
<evidence type="ECO:0000256" key="3">
    <source>
        <dbReference type="ARBA" id="ARBA00022475"/>
    </source>
</evidence>
<evidence type="ECO:0000256" key="2">
    <source>
        <dbReference type="ARBA" id="ARBA00004316"/>
    </source>
</evidence>
<dbReference type="PROSITE" id="PS50026">
    <property type="entry name" value="EGF_3"/>
    <property type="match status" value="17"/>
</dbReference>
<keyword evidence="13" id="KW-0966">Cell projection</keyword>
<feature type="disulfide bond" evidence="15">
    <location>
        <begin position="104"/>
        <end position="113"/>
    </location>
</feature>
<dbReference type="InterPro" id="IPR049883">
    <property type="entry name" value="NOTCH1_EGF-like"/>
</dbReference>
<dbReference type="GO" id="GO:0030855">
    <property type="term" value="P:epithelial cell differentiation"/>
    <property type="evidence" value="ECO:0007669"/>
    <property type="project" value="UniProtKB-ARBA"/>
</dbReference>
<dbReference type="FunFam" id="2.10.25.10:FF:000208">
    <property type="entry name" value="Crumbs 2, cell polarity complex component"/>
    <property type="match status" value="1"/>
</dbReference>
<evidence type="ECO:0000256" key="13">
    <source>
        <dbReference type="ARBA" id="ARBA00023273"/>
    </source>
</evidence>
<feature type="disulfide bond" evidence="15">
    <location>
        <begin position="142"/>
        <end position="151"/>
    </location>
</feature>
<feature type="domain" description="EGF-like" evidence="19">
    <location>
        <begin position="32"/>
        <end position="67"/>
    </location>
</feature>
<feature type="domain" description="EGF-like" evidence="19">
    <location>
        <begin position="1227"/>
        <end position="1269"/>
    </location>
</feature>
<evidence type="ECO:0000256" key="15">
    <source>
        <dbReference type="PROSITE-ProRule" id="PRU00076"/>
    </source>
</evidence>
<feature type="domain" description="EGF-like" evidence="19">
    <location>
        <begin position="116"/>
        <end position="152"/>
    </location>
</feature>
<dbReference type="FunFam" id="2.10.25.10:FF:000391">
    <property type="entry name" value="Weary, isoform C"/>
    <property type="match status" value="1"/>
</dbReference>
<accession>A0A9D3PCW5</accession>
<dbReference type="GO" id="GO:0032991">
    <property type="term" value="C:protein-containing complex"/>
    <property type="evidence" value="ECO:0007669"/>
    <property type="project" value="UniProtKB-ARBA"/>
</dbReference>
<feature type="domain" description="EGF-like" evidence="19">
    <location>
        <begin position="1271"/>
        <end position="1307"/>
    </location>
</feature>
<dbReference type="PROSITE" id="PS00010">
    <property type="entry name" value="ASX_HYDROXYL"/>
    <property type="match status" value="6"/>
</dbReference>
<dbReference type="SMART" id="SM00282">
    <property type="entry name" value="LamG"/>
    <property type="match status" value="3"/>
</dbReference>
<dbReference type="PANTHER" id="PTHR24049">
    <property type="entry name" value="CRUMBS FAMILY MEMBER"/>
    <property type="match status" value="1"/>
</dbReference>
<evidence type="ECO:0000259" key="19">
    <source>
        <dbReference type="PROSITE" id="PS50026"/>
    </source>
</evidence>
<dbReference type="InterPro" id="IPR001791">
    <property type="entry name" value="Laminin_G"/>
</dbReference>
<keyword evidence="11 15" id="KW-1015">Disulfide bond</keyword>
<evidence type="ECO:0000256" key="5">
    <source>
        <dbReference type="ARBA" id="ARBA00022692"/>
    </source>
</evidence>
<dbReference type="PROSITE" id="PS01186">
    <property type="entry name" value="EGF_2"/>
    <property type="match status" value="10"/>
</dbReference>
<dbReference type="PANTHER" id="PTHR24049:SF1">
    <property type="entry name" value="PROTEIN CRUMBS HOMOLOG 1"/>
    <property type="match status" value="1"/>
</dbReference>
<dbReference type="GO" id="GO:0007154">
    <property type="term" value="P:cell communication"/>
    <property type="evidence" value="ECO:0007669"/>
    <property type="project" value="UniProtKB-ARBA"/>
</dbReference>
<dbReference type="FunFam" id="2.10.25.10:FF:000282">
    <property type="entry name" value="Crumbs cell polarity complex component 2"/>
    <property type="match status" value="1"/>
</dbReference>
<dbReference type="InterPro" id="IPR000742">
    <property type="entry name" value="EGF"/>
</dbReference>
<feature type="disulfide bond" evidence="15">
    <location>
        <begin position="661"/>
        <end position="670"/>
    </location>
</feature>
<dbReference type="PROSITE" id="PS00022">
    <property type="entry name" value="EGF_1"/>
    <property type="match status" value="14"/>
</dbReference>
<feature type="disulfide bond" evidence="15">
    <location>
        <begin position="295"/>
        <end position="304"/>
    </location>
</feature>
<feature type="chain" id="PRO_5039656510" description="Protein crumbs homolog 1" evidence="17">
    <location>
        <begin position="30"/>
        <end position="1381"/>
    </location>
</feature>
<keyword evidence="21" id="KW-1185">Reference proteome</keyword>
<dbReference type="SUPFAM" id="SSF49899">
    <property type="entry name" value="Concanavalin A-like lectins/glucanases"/>
    <property type="match status" value="3"/>
</dbReference>
<dbReference type="Pfam" id="PF12661">
    <property type="entry name" value="hEGF"/>
    <property type="match status" value="1"/>
</dbReference>
<feature type="disulfide bond" evidence="15">
    <location>
        <begin position="180"/>
        <end position="189"/>
    </location>
</feature>
<evidence type="ECO:0000256" key="7">
    <source>
        <dbReference type="ARBA" id="ARBA00022737"/>
    </source>
</evidence>
<dbReference type="GO" id="GO:0005911">
    <property type="term" value="C:cell-cell junction"/>
    <property type="evidence" value="ECO:0007669"/>
    <property type="project" value="UniProtKB-ARBA"/>
</dbReference>
<dbReference type="InterPro" id="IPR000152">
    <property type="entry name" value="EGF-type_Asp/Asn_hydroxyl_site"/>
</dbReference>
<evidence type="ECO:0000313" key="21">
    <source>
        <dbReference type="Proteomes" id="UP001046870"/>
    </source>
</evidence>
<dbReference type="FunFam" id="2.10.25.10:FF:000123">
    <property type="entry name" value="Crumbs homolog 1 (Drosophila)"/>
    <property type="match status" value="1"/>
</dbReference>
<evidence type="ECO:0000313" key="20">
    <source>
        <dbReference type="EMBL" id="KAG7457214.1"/>
    </source>
</evidence>
<dbReference type="FunFam" id="2.10.25.10:FF:000348">
    <property type="entry name" value="Crumbs 1, cell polarity complex component"/>
    <property type="match status" value="1"/>
</dbReference>
<keyword evidence="8" id="KW-0106">Calcium</keyword>
<comment type="caution">
    <text evidence="20">The sequence shown here is derived from an EMBL/GenBank/DDBJ whole genome shotgun (WGS) entry which is preliminary data.</text>
</comment>
<dbReference type="PRINTS" id="PR00010">
    <property type="entry name" value="EGFBLOOD"/>
</dbReference>
<feature type="disulfide bond" evidence="15">
    <location>
        <begin position="1259"/>
        <end position="1268"/>
    </location>
</feature>
<comment type="similarity">
    <text evidence="14">Belongs to the Crumbs protein family.</text>
</comment>
<dbReference type="CDD" id="cd00110">
    <property type="entry name" value="LamG"/>
    <property type="match status" value="3"/>
</dbReference>
<feature type="domain" description="EGF-like" evidence="19">
    <location>
        <begin position="192"/>
        <end position="228"/>
    </location>
</feature>
<feature type="disulfide bond" evidence="15">
    <location>
        <begin position="1198"/>
        <end position="1207"/>
    </location>
</feature>
<dbReference type="InterPro" id="IPR013320">
    <property type="entry name" value="ConA-like_dom_sf"/>
</dbReference>
<dbReference type="GO" id="GO:0007163">
    <property type="term" value="P:establishment or maintenance of cell polarity"/>
    <property type="evidence" value="ECO:0007669"/>
    <property type="project" value="UniProtKB-ARBA"/>
</dbReference>
<evidence type="ECO:0000256" key="12">
    <source>
        <dbReference type="ARBA" id="ARBA00023180"/>
    </source>
</evidence>
<proteinExistence type="inferred from homology"/>
<feature type="domain" description="EGF-like" evidence="19">
    <location>
        <begin position="635"/>
        <end position="671"/>
    </location>
</feature>
<evidence type="ECO:0000256" key="10">
    <source>
        <dbReference type="ARBA" id="ARBA00023136"/>
    </source>
</evidence>
<feature type="domain" description="EGF-like" evidence="19">
    <location>
        <begin position="269"/>
        <end position="305"/>
    </location>
</feature>
<dbReference type="SUPFAM" id="SSF57196">
    <property type="entry name" value="EGF/Laminin"/>
    <property type="match status" value="15"/>
</dbReference>
<sequence>MALAQFPRLNSRGCICLFTLVVWTQSVSPQTVSSPCLSEPCLNSGVCQEVSSDFLCPCPTPPGSRCEGSHKPCQPTHCLRNATCLPGSSDPPEPGVGLGYTCLCRVGYAGVHCERHVGGCASRPCRNGALCRSSPVGPVCFCVPGFQGERCHIEVDECASSPCRNGATCLNHIGSYACLCKPGYTGTRCELQVDECQSGPCRNGGSCHDDVNHFSCTCVHGFQGDFCEIDVDECESQPCQNGAQCTDGVNSYSCDCTESHFTGHNCDIPLPPCMSQPCLNGATCQEIQGNYTCNCWPGFDGRHCEVDISECSSNPCLSGGRCVELSWKGLYGIEPLLPTNYNQQHAAGFVCGCQSGFQGAFCEEDVNECDQNPCQNGGSCSNYPGGYTCNCSLQSQDGHLYGGRYCSEILVGCEEHKCQNGGTCFPLLADGRQSHRCECPAGFAGPECQTPTGFSFETGGYLRLEAEGFGLGSASWSVEMSFRTEQEDALLLQRAAGGGIVWLELVGGQLCVSEMVGGEWLLFLELWHGVADGRWHSVEVVLGDGTLRIRLLDEACGEDCERTAPAGEGHLEPGPASQTVFIGGLGKEWSRTQPATGRPLHPFLGCLRDVHLDSALVLPGDWPSASAVNLTPGCSWDRCKGAPCQNRGHCVSRWPGYQCECYRPYKGPNCSQEYITARFGSEDLESYAMFQVSEDPGETLELSLLVRTRKRSALLLALANDKGSYLRMGLEEGRVMAWVGNSSSLRGEGAVDDGRFHLLGVRIEGGQLALTRSSRLQVAAPAHGIRVHPGDLVHVGGLPDARATASLGGYFKGCIQDLRLGSHALQFYPDSVPSSPNTLESMVNIAPGCTADDSCMGNPCLNGGMCYSMWDDFTCTCPPSTAGRRCEEVMWCEMSPCPPTAVCQPVAQGFECVSNATFLDDSSMVIFRGSGTILRNLTSIAFHIRTRRRDAAVLRAQKGPESLSVSVQDSHLTLELKSGNHFLGLSVQSPVSVSDGEWHSVTLSMVTPGAGVSRWTITMDAREDSPVSKVSTGNLDFLRGGAELLVGGSGFMGCLSTVEIGGIMLPYLADTELGVPRPHVERFIKISAAPVLSGCSGPSVCAPDPCQNGGICEDLFFRFRCTCSAWWTGPCCEITADACTSGPCVHGNCSTQGLEYECACEPGYVGANCEAEADSCEGHQCAPGSTCLRGYQRYSCLCPPNRTGAFCDEEVEQIAWYIEHYPRPKLLVSVCGGERWNYTCYNGGNCTEAGDGSQWACQCRPGFAGQWCETDIDDCASGPCYNGGHCIDMVDQFHCVCDLSYTGELCELNLNASSLTSDLLLSVSLVTVALLLALSLAATALTVVTKRRATHGTYSPSRLEKEGSRVEMWSMAQTPPTERLI</sequence>
<dbReference type="GO" id="GO:0042995">
    <property type="term" value="C:cell projection"/>
    <property type="evidence" value="ECO:0007669"/>
    <property type="project" value="UniProtKB-SubCell"/>
</dbReference>
<feature type="disulfide bond" evidence="15">
    <location>
        <begin position="1240"/>
        <end position="1257"/>
    </location>
</feature>
<dbReference type="GO" id="GO:0009653">
    <property type="term" value="P:anatomical structure morphogenesis"/>
    <property type="evidence" value="ECO:0007669"/>
    <property type="project" value="UniProtKB-ARBA"/>
</dbReference>
<keyword evidence="3" id="KW-1003">Cell membrane</keyword>
<evidence type="ECO:0000256" key="6">
    <source>
        <dbReference type="ARBA" id="ARBA00022729"/>
    </source>
</evidence>
<dbReference type="SMART" id="SM00181">
    <property type="entry name" value="EGF"/>
    <property type="match status" value="17"/>
</dbReference>
<evidence type="ECO:0000256" key="14">
    <source>
        <dbReference type="ARBA" id="ARBA00060989"/>
    </source>
</evidence>
<gene>
    <name evidence="20" type="ORF">MATL_G00244140</name>
</gene>
<feature type="domain" description="EGF-like" evidence="19">
    <location>
        <begin position="154"/>
        <end position="190"/>
    </location>
</feature>
<feature type="domain" description="EGF-like" evidence="19">
    <location>
        <begin position="1135"/>
        <end position="1170"/>
    </location>
</feature>
<feature type="domain" description="EGF-like" evidence="19">
    <location>
        <begin position="1172"/>
        <end position="1208"/>
    </location>
</feature>
<dbReference type="Pfam" id="PF02210">
    <property type="entry name" value="Laminin_G_2"/>
    <property type="match status" value="3"/>
</dbReference>
<feature type="transmembrane region" description="Helical" evidence="16">
    <location>
        <begin position="1319"/>
        <end position="1344"/>
    </location>
</feature>
<feature type="domain" description="EGF-like" evidence="19">
    <location>
        <begin position="230"/>
        <end position="267"/>
    </location>
</feature>
<feature type="domain" description="Laminin G" evidence="18">
    <location>
        <begin position="914"/>
        <end position="1095"/>
    </location>
</feature>
<feature type="domain" description="Laminin G" evidence="18">
    <location>
        <begin position="451"/>
        <end position="634"/>
    </location>
</feature>
<comment type="subcellular location">
    <subcellularLocation>
        <location evidence="1">Apical cell membrane</location>
        <topology evidence="1">Single-pass type I membrane protein</topology>
    </subcellularLocation>
    <subcellularLocation>
        <location evidence="2">Cell projection</location>
    </subcellularLocation>
</comment>
<dbReference type="FunFam" id="2.10.25.10:FF:000434">
    <property type="entry name" value="Predicted protein"/>
    <property type="match status" value="1"/>
</dbReference>
<dbReference type="GO" id="GO:0005509">
    <property type="term" value="F:calcium ion binding"/>
    <property type="evidence" value="ECO:0007669"/>
    <property type="project" value="InterPro"/>
</dbReference>
<feature type="disulfide bond" evidence="15">
    <location>
        <begin position="1160"/>
        <end position="1169"/>
    </location>
</feature>
<dbReference type="PROSITE" id="PS01187">
    <property type="entry name" value="EGF_CA"/>
    <property type="match status" value="4"/>
</dbReference>
<evidence type="ECO:0000256" key="16">
    <source>
        <dbReference type="SAM" id="Phobius"/>
    </source>
</evidence>
<dbReference type="InterPro" id="IPR051022">
    <property type="entry name" value="Notch_Cell-Fate_Det"/>
</dbReference>
<reference evidence="20" key="1">
    <citation type="submission" date="2021-01" db="EMBL/GenBank/DDBJ databases">
        <authorList>
            <person name="Zahm M."/>
            <person name="Roques C."/>
            <person name="Cabau C."/>
            <person name="Klopp C."/>
            <person name="Donnadieu C."/>
            <person name="Jouanno E."/>
            <person name="Lampietro C."/>
            <person name="Louis A."/>
            <person name="Herpin A."/>
            <person name="Echchiki A."/>
            <person name="Berthelot C."/>
            <person name="Parey E."/>
            <person name="Roest-Crollius H."/>
            <person name="Braasch I."/>
            <person name="Postlethwait J."/>
            <person name="Bobe J."/>
            <person name="Montfort J."/>
            <person name="Bouchez O."/>
            <person name="Begum T."/>
            <person name="Mejri S."/>
            <person name="Adams A."/>
            <person name="Chen W.-J."/>
            <person name="Guiguen Y."/>
        </authorList>
    </citation>
    <scope>NUCLEOTIDE SEQUENCE</scope>
    <source>
        <strain evidence="20">YG-15Mar2019-1</strain>
        <tissue evidence="20">Brain</tissue>
    </source>
</reference>
<evidence type="ECO:0000259" key="18">
    <source>
        <dbReference type="PROSITE" id="PS50025"/>
    </source>
</evidence>
<feature type="disulfide bond" evidence="15">
    <location>
        <begin position="439"/>
        <end position="448"/>
    </location>
</feature>
<evidence type="ECO:0000256" key="8">
    <source>
        <dbReference type="ARBA" id="ARBA00022837"/>
    </source>
</evidence>
<evidence type="ECO:0000256" key="1">
    <source>
        <dbReference type="ARBA" id="ARBA00004247"/>
    </source>
</evidence>
<feature type="domain" description="EGF-like" evidence="19">
    <location>
        <begin position="409"/>
        <end position="449"/>
    </location>
</feature>
<keyword evidence="9 16" id="KW-1133">Transmembrane helix</keyword>
<name>A0A9D3PCW5_MEGAT</name>
<feature type="disulfide bond" evidence="15">
    <location>
        <begin position="1139"/>
        <end position="1149"/>
    </location>
</feature>
<evidence type="ECO:0000256" key="17">
    <source>
        <dbReference type="SAM" id="SignalP"/>
    </source>
</evidence>
<dbReference type="FunFam" id="2.60.120.200:FF:000081">
    <property type="entry name" value="Crumbs 1, cell polarity complex component"/>
    <property type="match status" value="1"/>
</dbReference>
<dbReference type="OrthoDB" id="283575at2759"/>
<feature type="domain" description="EGF-like" evidence="19">
    <location>
        <begin position="851"/>
        <end position="887"/>
    </location>
</feature>
<dbReference type="GO" id="GO:0016324">
    <property type="term" value="C:apical plasma membrane"/>
    <property type="evidence" value="ECO:0007669"/>
    <property type="project" value="UniProtKB-SubCell"/>
</dbReference>
<evidence type="ECO:0000256" key="9">
    <source>
        <dbReference type="ARBA" id="ARBA00022989"/>
    </source>
</evidence>
<feature type="signal peptide" evidence="17">
    <location>
        <begin position="1"/>
        <end position="29"/>
    </location>
</feature>
<feature type="domain" description="EGF-like" evidence="19">
    <location>
        <begin position="307"/>
        <end position="363"/>
    </location>
</feature>
<feature type="domain" description="EGF-like" evidence="19">
    <location>
        <begin position="1097"/>
        <end position="1133"/>
    </location>
</feature>
<dbReference type="FunFam" id="2.10.25.10:FF:000039">
    <property type="entry name" value="Crumbs cell polarity complex component 1"/>
    <property type="match status" value="1"/>
</dbReference>
<dbReference type="Gene3D" id="2.10.25.10">
    <property type="entry name" value="Laminin"/>
    <property type="match status" value="17"/>
</dbReference>
<feature type="disulfide bond" evidence="15">
    <location>
        <begin position="877"/>
        <end position="886"/>
    </location>
</feature>
<dbReference type="GO" id="GO:0023052">
    <property type="term" value="P:signaling"/>
    <property type="evidence" value="ECO:0007669"/>
    <property type="project" value="UniProtKB-ARBA"/>
</dbReference>
<keyword evidence="5 16" id="KW-0812">Transmembrane</keyword>
<dbReference type="Gene3D" id="2.60.120.200">
    <property type="match status" value="3"/>
</dbReference>
<feature type="disulfide bond" evidence="15">
    <location>
        <begin position="353"/>
        <end position="362"/>
    </location>
</feature>
<evidence type="ECO:0008006" key="22">
    <source>
        <dbReference type="Google" id="ProtNLM"/>
    </source>
</evidence>
<organism evidence="20 21">
    <name type="scientific">Megalops atlanticus</name>
    <name type="common">Tarpon</name>
    <name type="synonym">Clupea gigantea</name>
    <dbReference type="NCBI Taxonomy" id="7932"/>
    <lineage>
        <taxon>Eukaryota</taxon>
        <taxon>Metazoa</taxon>
        <taxon>Chordata</taxon>
        <taxon>Craniata</taxon>
        <taxon>Vertebrata</taxon>
        <taxon>Euteleostomi</taxon>
        <taxon>Actinopterygii</taxon>
        <taxon>Neopterygii</taxon>
        <taxon>Teleostei</taxon>
        <taxon>Elopiformes</taxon>
        <taxon>Megalopidae</taxon>
        <taxon>Megalops</taxon>
    </lineage>
</organism>
<dbReference type="PROSITE" id="PS50025">
    <property type="entry name" value="LAM_G_DOMAIN"/>
    <property type="match status" value="3"/>
</dbReference>
<evidence type="ECO:0000256" key="11">
    <source>
        <dbReference type="ARBA" id="ARBA00023157"/>
    </source>
</evidence>
<keyword evidence="6 17" id="KW-0732">Signal</keyword>
<protein>
    <recommendedName>
        <fullName evidence="22">Protein crumbs homolog 1</fullName>
    </recommendedName>
</protein>
<dbReference type="Pfam" id="PF07645">
    <property type="entry name" value="EGF_CA"/>
    <property type="match status" value="1"/>
</dbReference>
<keyword evidence="4 15" id="KW-0245">EGF-like domain</keyword>
<feature type="domain" description="EGF-like" evidence="19">
    <location>
        <begin position="69"/>
        <end position="114"/>
    </location>
</feature>
<feature type="disulfide bond" evidence="15">
    <location>
        <begin position="1297"/>
        <end position="1306"/>
    </location>
</feature>
<comment type="caution">
    <text evidence="15">Lacks conserved residue(s) required for the propagation of feature annotation.</text>
</comment>
<dbReference type="InterPro" id="IPR013032">
    <property type="entry name" value="EGF-like_CS"/>
</dbReference>
<dbReference type="InterPro" id="IPR001881">
    <property type="entry name" value="EGF-like_Ca-bd_dom"/>
</dbReference>
<keyword evidence="7" id="KW-0677">Repeat</keyword>
<dbReference type="EMBL" id="JAFDVH010000022">
    <property type="protein sequence ID" value="KAG7457214.1"/>
    <property type="molecule type" value="Genomic_DNA"/>
</dbReference>
<dbReference type="FunFam" id="2.10.25.10:FF:000006">
    <property type="entry name" value="Versican core protein-like isoform 1"/>
    <property type="match status" value="1"/>
</dbReference>
<keyword evidence="10 16" id="KW-0472">Membrane</keyword>
<feature type="domain" description="Laminin G" evidence="18">
    <location>
        <begin position="677"/>
        <end position="849"/>
    </location>
</feature>
<dbReference type="CDD" id="cd00054">
    <property type="entry name" value="EGF_CA"/>
    <property type="match status" value="10"/>
</dbReference>
<feature type="disulfide bond" evidence="15">
    <location>
        <begin position="218"/>
        <end position="227"/>
    </location>
</feature>
<keyword evidence="12" id="KW-0325">Glycoprotein</keyword>
<dbReference type="SMART" id="SM00179">
    <property type="entry name" value="EGF_CA"/>
    <property type="match status" value="14"/>
</dbReference>
<dbReference type="InterPro" id="IPR018097">
    <property type="entry name" value="EGF_Ca-bd_CS"/>
</dbReference>
<dbReference type="FunFam" id="2.10.25.10:FF:000185">
    <property type="entry name" value="basement membrane-specific heparan sulfate proteoglycan core protein-like"/>
    <property type="match status" value="1"/>
</dbReference>